<reference evidence="1 2" key="1">
    <citation type="submission" date="2015-01" db="EMBL/GenBank/DDBJ databases">
        <title>Rufibacter sp./DG31D/ whole genome sequencing.</title>
        <authorList>
            <person name="Kim M.K."/>
            <person name="Srinivasan S."/>
            <person name="Lee J.-J."/>
        </authorList>
    </citation>
    <scope>NUCLEOTIDE SEQUENCE [LARGE SCALE GENOMIC DNA]</scope>
    <source>
        <strain evidence="1 2">DG31D</strain>
    </source>
</reference>
<sequence>MTQELTNSFGKVFLTIKVDTENKWVHVTWMGYLTPENIKTGAAAYVAALKKAGFSRVLNDTRLVIGSWDHSIDWVINEWAPQAAKDGLRYFSMLTTPESFADASALAFCNSLTAFQCGVFAEVEDAKKWLAKPYVEIS</sequence>
<dbReference type="STRING" id="1379910.TH63_00390"/>
<dbReference type="OrthoDB" id="882485at2"/>
<evidence type="ECO:0000313" key="1">
    <source>
        <dbReference type="EMBL" id="AKQ47386.1"/>
    </source>
</evidence>
<dbReference type="KEGG" id="ruf:TH63_00390"/>
<accession>A0A0H4WA77</accession>
<dbReference type="PATRIC" id="fig|1379910.4.peg.80"/>
<dbReference type="Proteomes" id="UP000036458">
    <property type="component" value="Chromosome"/>
</dbReference>
<protein>
    <recommendedName>
        <fullName evidence="3">STAS/SEC14 domain-containing protein</fullName>
    </recommendedName>
</protein>
<dbReference type="EMBL" id="CP010777">
    <property type="protein sequence ID" value="AKQ47386.1"/>
    <property type="molecule type" value="Genomic_DNA"/>
</dbReference>
<proteinExistence type="predicted"/>
<gene>
    <name evidence="1" type="ORF">TH63_00390</name>
</gene>
<evidence type="ECO:0008006" key="3">
    <source>
        <dbReference type="Google" id="ProtNLM"/>
    </source>
</evidence>
<dbReference type="AlphaFoldDB" id="A0A0H4WA77"/>
<organism evidence="1 2">
    <name type="scientific">Rufibacter radiotolerans</name>
    <dbReference type="NCBI Taxonomy" id="1379910"/>
    <lineage>
        <taxon>Bacteria</taxon>
        <taxon>Pseudomonadati</taxon>
        <taxon>Bacteroidota</taxon>
        <taxon>Cytophagia</taxon>
        <taxon>Cytophagales</taxon>
        <taxon>Hymenobacteraceae</taxon>
        <taxon>Rufibacter</taxon>
    </lineage>
</organism>
<name>A0A0H4WA77_9BACT</name>
<keyword evidence="2" id="KW-1185">Reference proteome</keyword>
<evidence type="ECO:0000313" key="2">
    <source>
        <dbReference type="Proteomes" id="UP000036458"/>
    </source>
</evidence>
<dbReference type="RefSeq" id="WP_048922483.1">
    <property type="nucleotide sequence ID" value="NZ_CP010777.1"/>
</dbReference>